<comment type="caution">
    <text evidence="1">The sequence shown here is derived from an EMBL/GenBank/DDBJ whole genome shotgun (WGS) entry which is preliminary data.</text>
</comment>
<dbReference type="AlphaFoldDB" id="A0A645DWN8"/>
<proteinExistence type="predicted"/>
<organism evidence="1">
    <name type="scientific">bioreactor metagenome</name>
    <dbReference type="NCBI Taxonomy" id="1076179"/>
    <lineage>
        <taxon>unclassified sequences</taxon>
        <taxon>metagenomes</taxon>
        <taxon>ecological metagenomes</taxon>
    </lineage>
</organism>
<evidence type="ECO:0000313" key="1">
    <source>
        <dbReference type="EMBL" id="MPM93944.1"/>
    </source>
</evidence>
<name>A0A645DWN8_9ZZZZ</name>
<protein>
    <submittedName>
        <fullName evidence="1">Uncharacterized protein</fullName>
    </submittedName>
</protein>
<dbReference type="EMBL" id="VSSQ01040646">
    <property type="protein sequence ID" value="MPM93944.1"/>
    <property type="molecule type" value="Genomic_DNA"/>
</dbReference>
<reference evidence="1" key="1">
    <citation type="submission" date="2019-08" db="EMBL/GenBank/DDBJ databases">
        <authorList>
            <person name="Kucharzyk K."/>
            <person name="Murdoch R.W."/>
            <person name="Higgins S."/>
            <person name="Loffler F."/>
        </authorList>
    </citation>
    <scope>NUCLEOTIDE SEQUENCE</scope>
</reference>
<sequence>MFRNAVVARNAKTHGRRHWLAGGFRNRNIVGVAPDIPHHRLKHARIGRFRIIPLVKSAIVIHRNEVRFDDHGAVVLQQPGKMNGLIELIQRVVHRLPNADDLRDFIVGIGSKRLWQHDKIG</sequence>
<gene>
    <name evidence="1" type="ORF">SDC9_141086</name>
</gene>
<accession>A0A645DWN8</accession>